<dbReference type="InterPro" id="IPR017853">
    <property type="entry name" value="GH"/>
</dbReference>
<dbReference type="SUPFAM" id="SSF52279">
    <property type="entry name" value="Beta-D-glucan exohydrolase, C-terminal domain"/>
    <property type="match status" value="1"/>
</dbReference>
<evidence type="ECO:0000256" key="3">
    <source>
        <dbReference type="ARBA" id="ARBA00022801"/>
    </source>
</evidence>
<evidence type="ECO:0000313" key="5">
    <source>
        <dbReference type="EMBL" id="SOY27729.1"/>
    </source>
</evidence>
<dbReference type="InterPro" id="IPR044993">
    <property type="entry name" value="BXL"/>
</dbReference>
<dbReference type="AlphaFoldDB" id="A0A2K4ZBB1"/>
<dbReference type="GO" id="GO:0045493">
    <property type="term" value="P:xylan catabolic process"/>
    <property type="evidence" value="ECO:0007669"/>
    <property type="project" value="InterPro"/>
</dbReference>
<dbReference type="Pfam" id="PF01915">
    <property type="entry name" value="Glyco_hydro_3_C"/>
    <property type="match status" value="1"/>
</dbReference>
<dbReference type="Pfam" id="PF00933">
    <property type="entry name" value="Glyco_hydro_3"/>
    <property type="match status" value="1"/>
</dbReference>
<dbReference type="SUPFAM" id="SSF51445">
    <property type="entry name" value="(Trans)glycosidases"/>
    <property type="match status" value="1"/>
</dbReference>
<dbReference type="InterPro" id="IPR001764">
    <property type="entry name" value="Glyco_hydro_3_N"/>
</dbReference>
<evidence type="ECO:0000259" key="4">
    <source>
        <dbReference type="SMART" id="SM01217"/>
    </source>
</evidence>
<dbReference type="Gene3D" id="3.40.50.1700">
    <property type="entry name" value="Glycoside hydrolase family 3 C-terminal domain"/>
    <property type="match status" value="1"/>
</dbReference>
<evidence type="ECO:0000256" key="1">
    <source>
        <dbReference type="ARBA" id="ARBA00005336"/>
    </source>
</evidence>
<dbReference type="SMART" id="SM01217">
    <property type="entry name" value="Fn3_like"/>
    <property type="match status" value="1"/>
</dbReference>
<dbReference type="InterPro" id="IPR036962">
    <property type="entry name" value="Glyco_hydro_3_N_sf"/>
</dbReference>
<dbReference type="EMBL" id="OFSM01000002">
    <property type="protein sequence ID" value="SOY27729.1"/>
    <property type="molecule type" value="Genomic_DNA"/>
</dbReference>
<gene>
    <name evidence="5" type="primary">xyl3A_1</name>
    <name evidence="5" type="ORF">AMURIS_00433</name>
</gene>
<dbReference type="GO" id="GO:0046556">
    <property type="term" value="F:alpha-L-arabinofuranosidase activity"/>
    <property type="evidence" value="ECO:0007669"/>
    <property type="project" value="TreeGrafter"/>
</dbReference>
<dbReference type="InterPro" id="IPR026891">
    <property type="entry name" value="Fn3-like"/>
</dbReference>
<dbReference type="Proteomes" id="UP000236311">
    <property type="component" value="Unassembled WGS sequence"/>
</dbReference>
<keyword evidence="2" id="KW-0732">Signal</keyword>
<sequence length="747" mass="82281">MQTSAECCVGEEPPGAVPFLSYGKLYGKGGYWAVGGIGFTSTGKGKVQEEKRMDRAEAGKKARELVSKMTLEEKASQLRYDAPAIERLGIPAYNWWNEALHGVARAGQATVFPQAIGMGAAFDEDLVSDIAEVIAEEGRAKYNAYSGQGDRDIYKGLTFWAPNVNIFRDPRWGRGHETYGEDPYLTSRLGVRFVKSLQGDGPVMKAAACAKHFAVHSGPEGLRHEFDARATAKDMEETYLPAFEALVKEAEVEAVMGAYNRTNGEPCCGSKTLIQDILRGKWEFQGHFVSDCWAIRDFHTHHRVTDTAEESAAMALNAGCDVNCGNTYIHMMSAYEKGLVTEEAITEAAVRLFTTRYLLGLFEETEYDNIPYEKVECREHLTLAEKAAAESFVLLKNDGILPLRREGLHTIGVVGPNADSRTALIGNYYGTATEYITILDGIRQYVGEDIRILYSVGAKLAGEKTEGLSHRHDRISEARIVAEHSDVVILCLGLDESLEGEEGDRSNQYASGDKISLKLPDSQLALMEAMAECGKPVILCMCAGSDIDMGYASEHFNAVVQLWYPGAQGGKAAAKMLFGEMSAFGKLPVTFYETLEELPEFTDYSMKGRTYRYMERKAQYPFGFGLNYGKTVLKDAAFRNGIVTVTVKNEGICDTDEIVQVYIKAEDSTFAVPNPQLCAFKRITVKAEETVTAELPIDARAFTVVDENGERFRPGGAYKLYVGFGQPDARTEELTGMKPMVISVNNS</sequence>
<dbReference type="GO" id="GO:0031222">
    <property type="term" value="P:arabinan catabolic process"/>
    <property type="evidence" value="ECO:0007669"/>
    <property type="project" value="TreeGrafter"/>
</dbReference>
<accession>A0A2K4ZBB1</accession>
<proteinExistence type="inferred from homology"/>
<keyword evidence="5" id="KW-0326">Glycosidase</keyword>
<evidence type="ECO:0000256" key="2">
    <source>
        <dbReference type="ARBA" id="ARBA00022729"/>
    </source>
</evidence>
<feature type="domain" description="Fibronectin type III-like" evidence="4">
    <location>
        <begin position="657"/>
        <end position="726"/>
    </location>
</feature>
<dbReference type="PANTHER" id="PTHR42721">
    <property type="entry name" value="SUGAR HYDROLASE-RELATED"/>
    <property type="match status" value="1"/>
</dbReference>
<dbReference type="Gene3D" id="2.60.40.10">
    <property type="entry name" value="Immunoglobulins"/>
    <property type="match status" value="1"/>
</dbReference>
<reference evidence="5 6" key="1">
    <citation type="submission" date="2018-01" db="EMBL/GenBank/DDBJ databases">
        <authorList>
            <person name="Gaut B.S."/>
            <person name="Morton B.R."/>
            <person name="Clegg M.T."/>
            <person name="Duvall M.R."/>
        </authorList>
    </citation>
    <scope>NUCLEOTIDE SEQUENCE [LARGE SCALE GENOMIC DNA]</scope>
    <source>
        <strain evidence="5">GP69</strain>
    </source>
</reference>
<evidence type="ECO:0000313" key="6">
    <source>
        <dbReference type="Proteomes" id="UP000236311"/>
    </source>
</evidence>
<dbReference type="Gene3D" id="3.20.20.300">
    <property type="entry name" value="Glycoside hydrolase, family 3, N-terminal domain"/>
    <property type="match status" value="1"/>
</dbReference>
<comment type="similarity">
    <text evidence="1">Belongs to the glycosyl hydrolase 3 family.</text>
</comment>
<dbReference type="PRINTS" id="PR00133">
    <property type="entry name" value="GLHYDRLASE3"/>
</dbReference>
<name>A0A2K4ZBB1_9FIRM</name>
<protein>
    <submittedName>
        <fullName evidence="5">Xylan 1,4-beta-xylosidase</fullName>
        <ecNumber evidence="5">3.2.1.37</ecNumber>
    </submittedName>
</protein>
<dbReference type="PANTHER" id="PTHR42721:SF3">
    <property type="entry name" value="BETA-D-XYLOSIDASE 5-RELATED"/>
    <property type="match status" value="1"/>
</dbReference>
<dbReference type="InterPro" id="IPR036881">
    <property type="entry name" value="Glyco_hydro_3_C_sf"/>
</dbReference>
<organism evidence="5 6">
    <name type="scientific">Acetatifactor muris</name>
    <dbReference type="NCBI Taxonomy" id="879566"/>
    <lineage>
        <taxon>Bacteria</taxon>
        <taxon>Bacillati</taxon>
        <taxon>Bacillota</taxon>
        <taxon>Clostridia</taxon>
        <taxon>Lachnospirales</taxon>
        <taxon>Lachnospiraceae</taxon>
        <taxon>Acetatifactor</taxon>
    </lineage>
</organism>
<dbReference type="InterPro" id="IPR002772">
    <property type="entry name" value="Glyco_hydro_3_C"/>
</dbReference>
<dbReference type="GO" id="GO:0009044">
    <property type="term" value="F:xylan 1,4-beta-xylosidase activity"/>
    <property type="evidence" value="ECO:0007669"/>
    <property type="project" value="UniProtKB-EC"/>
</dbReference>
<dbReference type="Pfam" id="PF14310">
    <property type="entry name" value="Fn3-like"/>
    <property type="match status" value="1"/>
</dbReference>
<keyword evidence="6" id="KW-1185">Reference proteome</keyword>
<keyword evidence="3 5" id="KW-0378">Hydrolase</keyword>
<dbReference type="EC" id="3.2.1.37" evidence="5"/>
<dbReference type="InterPro" id="IPR013783">
    <property type="entry name" value="Ig-like_fold"/>
</dbReference>